<dbReference type="EMBL" id="RCCT01000003">
    <property type="protein sequence ID" value="RLK07238.1"/>
    <property type="molecule type" value="Genomic_DNA"/>
</dbReference>
<dbReference type="InterPro" id="IPR058031">
    <property type="entry name" value="AAA_lid_NorR"/>
</dbReference>
<keyword evidence="13" id="KW-1185">Reference proteome</keyword>
<name>A0A497ZIZ3_9RHOB</name>
<dbReference type="InterPro" id="IPR001789">
    <property type="entry name" value="Sig_transdc_resp-reg_receiver"/>
</dbReference>
<keyword evidence="6" id="KW-0238">DNA-binding</keyword>
<dbReference type="InterPro" id="IPR002078">
    <property type="entry name" value="Sigma_54_int"/>
</dbReference>
<dbReference type="OrthoDB" id="9802388at2"/>
<evidence type="ECO:0000256" key="1">
    <source>
        <dbReference type="ARBA" id="ARBA00022553"/>
    </source>
</evidence>
<feature type="modified residue" description="4-aspartylphosphate" evidence="9">
    <location>
        <position position="57"/>
    </location>
</feature>
<keyword evidence="3" id="KW-0067">ATP-binding</keyword>
<feature type="domain" description="Sigma-54 factor interaction" evidence="10">
    <location>
        <begin position="147"/>
        <end position="368"/>
    </location>
</feature>
<protein>
    <submittedName>
        <fullName evidence="12">Two-component system C4-dicarboxylate transport response regulator DctD</fullName>
    </submittedName>
</protein>
<organism evidence="12 13">
    <name type="scientific">Ruegeria conchae</name>
    <dbReference type="NCBI Taxonomy" id="981384"/>
    <lineage>
        <taxon>Bacteria</taxon>
        <taxon>Pseudomonadati</taxon>
        <taxon>Pseudomonadota</taxon>
        <taxon>Alphaproteobacteria</taxon>
        <taxon>Rhodobacterales</taxon>
        <taxon>Roseobacteraceae</taxon>
        <taxon>Ruegeria</taxon>
    </lineage>
</organism>
<dbReference type="InterPro" id="IPR011006">
    <property type="entry name" value="CheY-like_superfamily"/>
</dbReference>
<dbReference type="SUPFAM" id="SSF52172">
    <property type="entry name" value="CheY-like"/>
    <property type="match status" value="1"/>
</dbReference>
<dbReference type="CDD" id="cd00009">
    <property type="entry name" value="AAA"/>
    <property type="match status" value="1"/>
</dbReference>
<evidence type="ECO:0000256" key="7">
    <source>
        <dbReference type="ARBA" id="ARBA00023159"/>
    </source>
</evidence>
<feature type="domain" description="Response regulatory" evidence="11">
    <location>
        <begin position="8"/>
        <end position="121"/>
    </location>
</feature>
<dbReference type="SMART" id="SM00448">
    <property type="entry name" value="REC"/>
    <property type="match status" value="1"/>
</dbReference>
<dbReference type="Proteomes" id="UP000271700">
    <property type="component" value="Unassembled WGS sequence"/>
</dbReference>
<keyword evidence="1 9" id="KW-0597">Phosphoprotein</keyword>
<keyword evidence="4" id="KW-0902">Two-component regulatory system</keyword>
<dbReference type="AlphaFoldDB" id="A0A497ZIZ3"/>
<dbReference type="InterPro" id="IPR025944">
    <property type="entry name" value="Sigma_54_int_dom_CS"/>
</dbReference>
<dbReference type="Pfam" id="PF00158">
    <property type="entry name" value="Sigma54_activat"/>
    <property type="match status" value="1"/>
</dbReference>
<dbReference type="PANTHER" id="PTHR32071">
    <property type="entry name" value="TRANSCRIPTIONAL REGULATORY PROTEIN"/>
    <property type="match status" value="1"/>
</dbReference>
<evidence type="ECO:0000313" key="12">
    <source>
        <dbReference type="EMBL" id="RLK07238.1"/>
    </source>
</evidence>
<evidence type="ECO:0000256" key="4">
    <source>
        <dbReference type="ARBA" id="ARBA00023012"/>
    </source>
</evidence>
<evidence type="ECO:0000259" key="10">
    <source>
        <dbReference type="PROSITE" id="PS50045"/>
    </source>
</evidence>
<dbReference type="PROSITE" id="PS00676">
    <property type="entry name" value="SIGMA54_INTERACT_2"/>
    <property type="match status" value="1"/>
</dbReference>
<keyword evidence="2" id="KW-0547">Nucleotide-binding</keyword>
<dbReference type="Pfam" id="PF02954">
    <property type="entry name" value="HTH_8"/>
    <property type="match status" value="1"/>
</dbReference>
<dbReference type="GO" id="GO:0000160">
    <property type="term" value="P:phosphorelay signal transduction system"/>
    <property type="evidence" value="ECO:0007669"/>
    <property type="project" value="UniProtKB-KW"/>
</dbReference>
<dbReference type="PROSITE" id="PS00675">
    <property type="entry name" value="SIGMA54_INTERACT_1"/>
    <property type="match status" value="1"/>
</dbReference>
<dbReference type="PRINTS" id="PR01590">
    <property type="entry name" value="HTHFIS"/>
</dbReference>
<evidence type="ECO:0000256" key="6">
    <source>
        <dbReference type="ARBA" id="ARBA00023125"/>
    </source>
</evidence>
<evidence type="ECO:0000313" key="13">
    <source>
        <dbReference type="Proteomes" id="UP000271700"/>
    </source>
</evidence>
<sequence length="446" mass="48656">MTQQQPFKILVVDDDKSMRQSLIELLEAAGWIVSALSRATQVMEYLASASPDVILSDVRMPGMSGLELLASLDRQVAPPVVLISAHGDIPMAVQAIQDGAYGFIEKPYEPRRLLTVLRHAAEQNRMRRSNAHLKDRLFKLSGLDRILLGQTDAITDLRQEVLDLADTSVAVLLQGDTGTGKELVAHALHDLGRSPEAPFLALNCAALSADTFEVEMFGVAGESDGRLVAASGGTLFLDEICSCPPAAQAKLLRVIEDQQVLPVGAVSPVPVSFRVVSATNEDVVLAAEEGRLRQDLLFRLNTVVLSLPPLRQRRDDMVLLATHFLNEYAQVYEIDAPELDQDDLAALLAHDWPGNVRELRHVCERRILAARRGGGSVAQAIQSDQQFDEVPDTLREAVAAFERELIGKAIKAHKGRMDAAAEALGIGRRTLNEKIVKLGLDKEALL</sequence>
<dbReference type="Gene3D" id="1.10.8.60">
    <property type="match status" value="1"/>
</dbReference>
<reference evidence="12 13" key="1">
    <citation type="submission" date="2018-10" db="EMBL/GenBank/DDBJ databases">
        <title>Genomic Encyclopedia of Archaeal and Bacterial Type Strains, Phase II (KMG-II): from individual species to whole genera.</title>
        <authorList>
            <person name="Goeker M."/>
        </authorList>
    </citation>
    <scope>NUCLEOTIDE SEQUENCE [LARGE SCALE GENOMIC DNA]</scope>
    <source>
        <strain evidence="12 13">DSM 29317</strain>
    </source>
</reference>
<dbReference type="RefSeq" id="WP_010442334.1">
    <property type="nucleotide sequence ID" value="NZ_AEYW01000014.1"/>
</dbReference>
<evidence type="ECO:0000256" key="5">
    <source>
        <dbReference type="ARBA" id="ARBA00023015"/>
    </source>
</evidence>
<dbReference type="GO" id="GO:0043565">
    <property type="term" value="F:sequence-specific DNA binding"/>
    <property type="evidence" value="ECO:0007669"/>
    <property type="project" value="InterPro"/>
</dbReference>
<proteinExistence type="predicted"/>
<dbReference type="Gene3D" id="1.10.10.60">
    <property type="entry name" value="Homeodomain-like"/>
    <property type="match status" value="1"/>
</dbReference>
<dbReference type="GO" id="GO:0005524">
    <property type="term" value="F:ATP binding"/>
    <property type="evidence" value="ECO:0007669"/>
    <property type="project" value="UniProtKB-KW"/>
</dbReference>
<dbReference type="InterPro" id="IPR009057">
    <property type="entry name" value="Homeodomain-like_sf"/>
</dbReference>
<dbReference type="STRING" id="981384.GCA_000192475_01469"/>
<dbReference type="SUPFAM" id="SSF52540">
    <property type="entry name" value="P-loop containing nucleoside triphosphate hydrolases"/>
    <property type="match status" value="1"/>
</dbReference>
<dbReference type="InterPro" id="IPR027417">
    <property type="entry name" value="P-loop_NTPase"/>
</dbReference>
<dbReference type="Gene3D" id="3.40.50.2300">
    <property type="match status" value="1"/>
</dbReference>
<dbReference type="Pfam" id="PF00072">
    <property type="entry name" value="Response_reg"/>
    <property type="match status" value="1"/>
</dbReference>
<dbReference type="InterPro" id="IPR002197">
    <property type="entry name" value="HTH_Fis"/>
</dbReference>
<accession>A0A497ZIZ3</accession>
<keyword evidence="8" id="KW-0804">Transcription</keyword>
<dbReference type="Gene3D" id="3.40.50.300">
    <property type="entry name" value="P-loop containing nucleotide triphosphate hydrolases"/>
    <property type="match status" value="1"/>
</dbReference>
<dbReference type="InterPro" id="IPR025662">
    <property type="entry name" value="Sigma_54_int_dom_ATP-bd_1"/>
</dbReference>
<dbReference type="SUPFAM" id="SSF46689">
    <property type="entry name" value="Homeodomain-like"/>
    <property type="match status" value="1"/>
</dbReference>
<evidence type="ECO:0000256" key="8">
    <source>
        <dbReference type="ARBA" id="ARBA00023163"/>
    </source>
</evidence>
<dbReference type="PROSITE" id="PS50045">
    <property type="entry name" value="SIGMA54_INTERACT_4"/>
    <property type="match status" value="1"/>
</dbReference>
<dbReference type="Pfam" id="PF25601">
    <property type="entry name" value="AAA_lid_14"/>
    <property type="match status" value="1"/>
</dbReference>
<keyword evidence="7" id="KW-0010">Activator</keyword>
<comment type="caution">
    <text evidence="12">The sequence shown here is derived from an EMBL/GenBank/DDBJ whole genome shotgun (WGS) entry which is preliminary data.</text>
</comment>
<evidence type="ECO:0000256" key="3">
    <source>
        <dbReference type="ARBA" id="ARBA00022840"/>
    </source>
</evidence>
<evidence type="ECO:0000256" key="2">
    <source>
        <dbReference type="ARBA" id="ARBA00022741"/>
    </source>
</evidence>
<dbReference type="FunFam" id="3.40.50.2300:FF:000018">
    <property type="entry name" value="DNA-binding transcriptional regulator NtrC"/>
    <property type="match status" value="1"/>
</dbReference>
<dbReference type="PANTHER" id="PTHR32071:SF57">
    <property type="entry name" value="C4-DICARBOXYLATE TRANSPORT TRANSCRIPTIONAL REGULATORY PROTEIN DCTD"/>
    <property type="match status" value="1"/>
</dbReference>
<dbReference type="PROSITE" id="PS50110">
    <property type="entry name" value="RESPONSE_REGULATORY"/>
    <property type="match status" value="1"/>
</dbReference>
<gene>
    <name evidence="12" type="ORF">CLV75_2347</name>
</gene>
<keyword evidence="5" id="KW-0805">Transcription regulation</keyword>
<dbReference type="InterPro" id="IPR025943">
    <property type="entry name" value="Sigma_54_int_dom_ATP-bd_2"/>
</dbReference>
<dbReference type="GO" id="GO:0006355">
    <property type="term" value="P:regulation of DNA-templated transcription"/>
    <property type="evidence" value="ECO:0007669"/>
    <property type="project" value="InterPro"/>
</dbReference>
<dbReference type="PROSITE" id="PS00688">
    <property type="entry name" value="SIGMA54_INTERACT_3"/>
    <property type="match status" value="1"/>
</dbReference>
<evidence type="ECO:0000256" key="9">
    <source>
        <dbReference type="PROSITE-ProRule" id="PRU00169"/>
    </source>
</evidence>
<evidence type="ECO:0000259" key="11">
    <source>
        <dbReference type="PROSITE" id="PS50110"/>
    </source>
</evidence>